<comment type="caution">
    <text evidence="1">The sequence shown here is derived from an EMBL/GenBank/DDBJ whole genome shotgun (WGS) entry which is preliminary data.</text>
</comment>
<sequence>MPDLSYVAKDLKVHNGRSSTTTTNSDGILPGRAYKSIGVKPVVNAVRTKSACRHGWRRRI</sequence>
<name>A0ABU2VNQ5_9ACTN</name>
<proteinExistence type="predicted"/>
<reference evidence="2" key="1">
    <citation type="submission" date="2023-07" db="EMBL/GenBank/DDBJ databases">
        <title>30 novel species of actinomycetes from the DSMZ collection.</title>
        <authorList>
            <person name="Nouioui I."/>
        </authorList>
    </citation>
    <scope>NUCLEOTIDE SEQUENCE [LARGE SCALE GENOMIC DNA]</scope>
    <source>
        <strain evidence="2">DSM 41640</strain>
    </source>
</reference>
<evidence type="ECO:0000313" key="1">
    <source>
        <dbReference type="EMBL" id="MDT0487234.1"/>
    </source>
</evidence>
<organism evidence="1 2">
    <name type="scientific">Streptomyces doebereineriae</name>
    <dbReference type="NCBI Taxonomy" id="3075528"/>
    <lineage>
        <taxon>Bacteria</taxon>
        <taxon>Bacillati</taxon>
        <taxon>Actinomycetota</taxon>
        <taxon>Actinomycetes</taxon>
        <taxon>Kitasatosporales</taxon>
        <taxon>Streptomycetaceae</taxon>
        <taxon>Streptomyces</taxon>
    </lineage>
</organism>
<accession>A0ABU2VNQ5</accession>
<gene>
    <name evidence="1" type="ORF">RNB18_44950</name>
</gene>
<dbReference type="EMBL" id="JAVREZ010000026">
    <property type="protein sequence ID" value="MDT0487234.1"/>
    <property type="molecule type" value="Genomic_DNA"/>
</dbReference>
<keyword evidence="2" id="KW-1185">Reference proteome</keyword>
<dbReference type="Proteomes" id="UP001183824">
    <property type="component" value="Unassembled WGS sequence"/>
</dbReference>
<protein>
    <submittedName>
        <fullName evidence="1">Uncharacterized protein</fullName>
    </submittedName>
</protein>
<dbReference type="RefSeq" id="WP_311719972.1">
    <property type="nucleotide sequence ID" value="NZ_JAVREZ010000026.1"/>
</dbReference>
<evidence type="ECO:0000313" key="2">
    <source>
        <dbReference type="Proteomes" id="UP001183824"/>
    </source>
</evidence>